<evidence type="ECO:0000313" key="3">
    <source>
        <dbReference type="RefSeq" id="XP_011311828.1"/>
    </source>
</evidence>
<dbReference type="GO" id="GO:0019005">
    <property type="term" value="C:SCF ubiquitin ligase complex"/>
    <property type="evidence" value="ECO:0007669"/>
    <property type="project" value="TreeGrafter"/>
</dbReference>
<feature type="compositionally biased region" description="Basic residues" evidence="1">
    <location>
        <begin position="7"/>
        <end position="18"/>
    </location>
</feature>
<keyword evidence="2" id="KW-1185">Reference proteome</keyword>
<gene>
    <name evidence="3" type="primary">fsd</name>
</gene>
<protein>
    <submittedName>
        <fullName evidence="3">Transmembrane protein 183B</fullName>
    </submittedName>
</protein>
<dbReference type="PANTHER" id="PTHR20988">
    <property type="entry name" value="TRANSMEMBRANE PROTEIN 183A-RELATED"/>
    <property type="match status" value="1"/>
</dbReference>
<dbReference type="KEGG" id="fas:105271781"/>
<keyword evidence="3" id="KW-0812">Transmembrane</keyword>
<dbReference type="GO" id="GO:0031647">
    <property type="term" value="P:regulation of protein stability"/>
    <property type="evidence" value="ECO:0007669"/>
    <property type="project" value="TreeGrafter"/>
</dbReference>
<organism evidence="2 3">
    <name type="scientific">Fopius arisanus</name>
    <dbReference type="NCBI Taxonomy" id="64838"/>
    <lineage>
        <taxon>Eukaryota</taxon>
        <taxon>Metazoa</taxon>
        <taxon>Ecdysozoa</taxon>
        <taxon>Arthropoda</taxon>
        <taxon>Hexapoda</taxon>
        <taxon>Insecta</taxon>
        <taxon>Pterygota</taxon>
        <taxon>Neoptera</taxon>
        <taxon>Endopterygota</taxon>
        <taxon>Hymenoptera</taxon>
        <taxon>Apocrita</taxon>
        <taxon>Ichneumonoidea</taxon>
        <taxon>Braconidae</taxon>
        <taxon>Opiinae</taxon>
        <taxon>Fopius</taxon>
    </lineage>
</organism>
<reference evidence="3" key="1">
    <citation type="submission" date="2025-08" db="UniProtKB">
        <authorList>
            <consortium name="RefSeq"/>
        </authorList>
    </citation>
    <scope>IDENTIFICATION</scope>
    <source>
        <strain evidence="3">USDA-PBARC FA_bdor</strain>
        <tissue evidence="3">Whole organism</tissue>
    </source>
</reference>
<dbReference type="AlphaFoldDB" id="A0A9R1U940"/>
<dbReference type="Proteomes" id="UP000694866">
    <property type="component" value="Unplaced"/>
</dbReference>
<feature type="region of interest" description="Disordered" evidence="1">
    <location>
        <begin position="1"/>
        <end position="78"/>
    </location>
</feature>
<sequence>MPGPTKKATKKLTPRKKPNSFSGDVTISDFADSTGVHNRLKKAAAKNDAGSQSAVVDEQMKKNPRSRRKSKAVEAPEDNANGVEYPEDVWFLISEHIAPEAVGKFARICKCSNYVVQTAKFWFHLYKRFYKNTGSLPERLTPACMVRPYGLRACVIRTLHFTYFSSIGRNTYSGQEEPHSLVKRQCSLMWNKKGETRWYFYFKLKEINNSRVTKPKIHWADDQRSDITEMLEDVSVNSEKGCRILRVTCLKYSLVPLVIGLVLQTVKLDLSPSFDHHRLQLSFGTSFIPKIPTQVVILSGVVDCKVLDWWHPCYPHQDTDCTLLQPIAESWDTLNFFDSPLQVHESI</sequence>
<dbReference type="RefSeq" id="XP_011311828.1">
    <property type="nucleotide sequence ID" value="XM_011313526.1"/>
</dbReference>
<evidence type="ECO:0000256" key="1">
    <source>
        <dbReference type="SAM" id="MobiDB-lite"/>
    </source>
</evidence>
<evidence type="ECO:0000313" key="2">
    <source>
        <dbReference type="Proteomes" id="UP000694866"/>
    </source>
</evidence>
<dbReference type="GeneID" id="105271781"/>
<dbReference type="OrthoDB" id="5955317at2759"/>
<dbReference type="CTD" id="36463"/>
<proteinExistence type="predicted"/>
<name>A0A9R1U940_9HYME</name>
<dbReference type="PANTHER" id="PTHR20988:SF2">
    <property type="entry name" value="TRANSMEMBRANE PROTEIN 183A-RELATED"/>
    <property type="match status" value="1"/>
</dbReference>
<dbReference type="InterPro" id="IPR026509">
    <property type="entry name" value="TMEM183"/>
</dbReference>
<accession>A0A9R1U940</accession>
<keyword evidence="3" id="KW-0472">Membrane</keyword>